<reference evidence="1 2" key="1">
    <citation type="journal article" date="2015" name="Proc. Natl. Acad. Sci. U.S.A.">
        <title>The resurrection genome of Boea hygrometrica: A blueprint for survival of dehydration.</title>
        <authorList>
            <person name="Xiao L."/>
            <person name="Yang G."/>
            <person name="Zhang L."/>
            <person name="Yang X."/>
            <person name="Zhao S."/>
            <person name="Ji Z."/>
            <person name="Zhou Q."/>
            <person name="Hu M."/>
            <person name="Wang Y."/>
            <person name="Chen M."/>
            <person name="Xu Y."/>
            <person name="Jin H."/>
            <person name="Xiao X."/>
            <person name="Hu G."/>
            <person name="Bao F."/>
            <person name="Hu Y."/>
            <person name="Wan P."/>
            <person name="Li L."/>
            <person name="Deng X."/>
            <person name="Kuang T."/>
            <person name="Xiang C."/>
            <person name="Zhu J.K."/>
            <person name="Oliver M.J."/>
            <person name="He Y."/>
        </authorList>
    </citation>
    <scope>NUCLEOTIDE SEQUENCE [LARGE SCALE GENOMIC DNA]</scope>
    <source>
        <strain evidence="2">cv. XS01</strain>
    </source>
</reference>
<evidence type="ECO:0000313" key="2">
    <source>
        <dbReference type="Proteomes" id="UP000250235"/>
    </source>
</evidence>
<name>A0A2Z7A8T7_9LAMI</name>
<organism evidence="1 2">
    <name type="scientific">Dorcoceras hygrometricum</name>
    <dbReference type="NCBI Taxonomy" id="472368"/>
    <lineage>
        <taxon>Eukaryota</taxon>
        <taxon>Viridiplantae</taxon>
        <taxon>Streptophyta</taxon>
        <taxon>Embryophyta</taxon>
        <taxon>Tracheophyta</taxon>
        <taxon>Spermatophyta</taxon>
        <taxon>Magnoliopsida</taxon>
        <taxon>eudicotyledons</taxon>
        <taxon>Gunneridae</taxon>
        <taxon>Pentapetalae</taxon>
        <taxon>asterids</taxon>
        <taxon>lamiids</taxon>
        <taxon>Lamiales</taxon>
        <taxon>Gesneriaceae</taxon>
        <taxon>Didymocarpoideae</taxon>
        <taxon>Trichosporeae</taxon>
        <taxon>Loxocarpinae</taxon>
        <taxon>Dorcoceras</taxon>
    </lineage>
</organism>
<protein>
    <submittedName>
        <fullName evidence="1">Uncharacterized protein</fullName>
    </submittedName>
</protein>
<dbReference type="AlphaFoldDB" id="A0A2Z7A8T7"/>
<evidence type="ECO:0000313" key="1">
    <source>
        <dbReference type="EMBL" id="KZV18128.1"/>
    </source>
</evidence>
<keyword evidence="2" id="KW-1185">Reference proteome</keyword>
<gene>
    <name evidence="1" type="ORF">F511_25454</name>
</gene>
<dbReference type="EMBL" id="KV017515">
    <property type="protein sequence ID" value="KZV18128.1"/>
    <property type="molecule type" value="Genomic_DNA"/>
</dbReference>
<accession>A0A2Z7A8T7</accession>
<dbReference type="Proteomes" id="UP000250235">
    <property type="component" value="Unassembled WGS sequence"/>
</dbReference>
<proteinExistence type="predicted"/>
<sequence>MLAAGCPDVGLEFPPLDMLTSSSLIPDLALLLPLANITAAGLNWPPPDYEQLTQLWTSSLLIQLPSK</sequence>